<accession>A0A420DAR7</accession>
<evidence type="ECO:0000313" key="2">
    <source>
        <dbReference type="Proteomes" id="UP000285906"/>
    </source>
</evidence>
<organism evidence="1 2">
    <name type="scientific">Epilithonimonas arachidiradicis</name>
    <dbReference type="NCBI Taxonomy" id="1617282"/>
    <lineage>
        <taxon>Bacteria</taxon>
        <taxon>Pseudomonadati</taxon>
        <taxon>Bacteroidota</taxon>
        <taxon>Flavobacteriia</taxon>
        <taxon>Flavobacteriales</taxon>
        <taxon>Weeksellaceae</taxon>
        <taxon>Chryseobacterium group</taxon>
        <taxon>Epilithonimonas</taxon>
    </lineage>
</organism>
<proteinExistence type="predicted"/>
<sequence>MGVLLANETALKVSADFYPDLRRIHKFYYSRYQFPSHIQNITMSIGLFFIFKIN</sequence>
<gene>
    <name evidence="1" type="ORF">BXY58_1447</name>
</gene>
<comment type="caution">
    <text evidence="1">The sequence shown here is derived from an EMBL/GenBank/DDBJ whole genome shotgun (WGS) entry which is preliminary data.</text>
</comment>
<dbReference type="AlphaFoldDB" id="A0A420DAR7"/>
<name>A0A420DAR7_9FLAO</name>
<evidence type="ECO:0000313" key="1">
    <source>
        <dbReference type="EMBL" id="RKE88301.1"/>
    </source>
</evidence>
<reference evidence="1 2" key="1">
    <citation type="submission" date="2018-09" db="EMBL/GenBank/DDBJ databases">
        <title>Genomic Encyclopedia of Archaeal and Bacterial Type Strains, Phase II (KMG-II): from individual species to whole genera.</title>
        <authorList>
            <person name="Goeker M."/>
        </authorList>
    </citation>
    <scope>NUCLEOTIDE SEQUENCE [LARGE SCALE GENOMIC DNA]</scope>
    <source>
        <strain evidence="1 2">DSM 27620</strain>
    </source>
</reference>
<protein>
    <submittedName>
        <fullName evidence="1">Uncharacterized protein</fullName>
    </submittedName>
</protein>
<dbReference type="EMBL" id="RAQH01000003">
    <property type="protein sequence ID" value="RKE88301.1"/>
    <property type="molecule type" value="Genomic_DNA"/>
</dbReference>
<dbReference type="Proteomes" id="UP000285906">
    <property type="component" value="Unassembled WGS sequence"/>
</dbReference>